<evidence type="ECO:0000313" key="2">
    <source>
        <dbReference type="Proteomes" id="UP000026249"/>
    </source>
</evidence>
<dbReference type="Gene3D" id="3.30.2000.30">
    <property type="match status" value="1"/>
</dbReference>
<name>A0A037ZLQ7_9RHOB</name>
<accession>A0A037ZLQ7</accession>
<protein>
    <submittedName>
        <fullName evidence="1">Gene transfer agent protein</fullName>
    </submittedName>
</protein>
<organism evidence="1 2">
    <name type="scientific">Actibacterium mucosum KCTC 23349</name>
    <dbReference type="NCBI Taxonomy" id="1454373"/>
    <lineage>
        <taxon>Bacteria</taxon>
        <taxon>Pseudomonadati</taxon>
        <taxon>Pseudomonadota</taxon>
        <taxon>Alphaproteobacteria</taxon>
        <taxon>Rhodobacterales</taxon>
        <taxon>Roseobacteraceae</taxon>
        <taxon>Actibacterium</taxon>
    </lineage>
</organism>
<gene>
    <name evidence="1" type="ORF">ACMU_06450</name>
</gene>
<comment type="caution">
    <text evidence="1">The sequence shown here is derived from an EMBL/GenBank/DDBJ whole genome shotgun (WGS) entry which is preliminary data.</text>
</comment>
<proteinExistence type="predicted"/>
<keyword evidence="2" id="KW-1185">Reference proteome</keyword>
<dbReference type="STRING" id="1454373.ACMU_06450"/>
<sequence>MSYGSAAALQAAVYQHLVADAPLDALVSGAIYDAVPGGTLPELYVSIGPEDVRDRSDATGGGALHVFTISVVENGAGFARAKAVSAAVSDALVDASLTLTRGTLVFLRFDRARARRVQSGQSRRIDLSFRAMIDDT</sequence>
<dbReference type="Proteomes" id="UP000026249">
    <property type="component" value="Unassembled WGS sequence"/>
</dbReference>
<dbReference type="AlphaFoldDB" id="A0A037ZLQ7"/>
<dbReference type="InterPro" id="IPR021508">
    <property type="entry name" value="Gp17-like"/>
</dbReference>
<reference evidence="1 2" key="1">
    <citation type="submission" date="2014-03" db="EMBL/GenBank/DDBJ databases">
        <title>Draft Genome Sequence of Actibacterium mucosum KCTC 23349, a Marine Alphaproteobacterium with Complex Ionic Requirements Isolated from Mediterranean Seawater at Malvarrosa Beach, Valencia, Spain.</title>
        <authorList>
            <person name="Arahal D.R."/>
            <person name="Shao Z."/>
            <person name="Lai Q."/>
            <person name="Pujalte M.J."/>
        </authorList>
    </citation>
    <scope>NUCLEOTIDE SEQUENCE [LARGE SCALE GENOMIC DNA]</scope>
    <source>
        <strain evidence="1 2">KCTC 23349</strain>
    </source>
</reference>
<dbReference type="RefSeq" id="WP_035256740.1">
    <property type="nucleotide sequence ID" value="NZ_JFKE01000002.1"/>
</dbReference>
<evidence type="ECO:0000313" key="1">
    <source>
        <dbReference type="EMBL" id="KAJ56579.1"/>
    </source>
</evidence>
<dbReference type="OrthoDB" id="7644395at2"/>
<dbReference type="EMBL" id="JFKE01000002">
    <property type="protein sequence ID" value="KAJ56579.1"/>
    <property type="molecule type" value="Genomic_DNA"/>
</dbReference>
<dbReference type="InterPro" id="IPR053745">
    <property type="entry name" value="Viral_Tail_Comp_sf"/>
</dbReference>
<dbReference type="Pfam" id="PF11367">
    <property type="entry name" value="Tail_completion_gp17"/>
    <property type="match status" value="1"/>
</dbReference>